<evidence type="ECO:0000256" key="2">
    <source>
        <dbReference type="SAM" id="Phobius"/>
    </source>
</evidence>
<organism evidence="3 4">
    <name type="scientific">Marchantia polymorpha subsp. ruderalis</name>
    <dbReference type="NCBI Taxonomy" id="1480154"/>
    <lineage>
        <taxon>Eukaryota</taxon>
        <taxon>Viridiplantae</taxon>
        <taxon>Streptophyta</taxon>
        <taxon>Embryophyta</taxon>
        <taxon>Marchantiophyta</taxon>
        <taxon>Marchantiopsida</taxon>
        <taxon>Marchantiidae</taxon>
        <taxon>Marchantiales</taxon>
        <taxon>Marchantiaceae</taxon>
        <taxon>Marchantia</taxon>
    </lineage>
</organism>
<reference evidence="3" key="1">
    <citation type="submission" date="2016-03" db="EMBL/GenBank/DDBJ databases">
        <title>Mechanisms controlling the formation of the plant cell surface in tip-growing cells are functionally conserved among land plants.</title>
        <authorList>
            <person name="Honkanen S."/>
            <person name="Jones V.A."/>
            <person name="Morieri G."/>
            <person name="Champion C."/>
            <person name="Hetherington A.J."/>
            <person name="Kelly S."/>
            <person name="Saint-Marcoux D."/>
            <person name="Proust H."/>
            <person name="Prescott H."/>
            <person name="Dolan L."/>
        </authorList>
    </citation>
    <scope>NUCLEOTIDE SEQUENCE [LARGE SCALE GENOMIC DNA]</scope>
    <source>
        <tissue evidence="3">Whole gametophyte</tissue>
    </source>
</reference>
<accession>A0A176W097</accession>
<keyword evidence="4" id="KW-1185">Reference proteome</keyword>
<name>A0A176W097_MARPO</name>
<evidence type="ECO:0000313" key="3">
    <source>
        <dbReference type="EMBL" id="OAE26494.1"/>
    </source>
</evidence>
<keyword evidence="2" id="KW-1133">Transmembrane helix</keyword>
<protein>
    <submittedName>
        <fullName evidence="3">Uncharacterized protein</fullName>
    </submittedName>
</protein>
<feature type="region of interest" description="Disordered" evidence="1">
    <location>
        <begin position="144"/>
        <end position="230"/>
    </location>
</feature>
<keyword evidence="2" id="KW-0472">Membrane</keyword>
<dbReference type="AlphaFoldDB" id="A0A176W097"/>
<feature type="compositionally biased region" description="Polar residues" evidence="1">
    <location>
        <begin position="169"/>
        <end position="187"/>
    </location>
</feature>
<proteinExistence type="predicted"/>
<feature type="compositionally biased region" description="Gly residues" evidence="1">
    <location>
        <begin position="207"/>
        <end position="222"/>
    </location>
</feature>
<feature type="transmembrane region" description="Helical" evidence="2">
    <location>
        <begin position="29"/>
        <end position="46"/>
    </location>
</feature>
<dbReference type="EMBL" id="LVLJ01002167">
    <property type="protein sequence ID" value="OAE26494.1"/>
    <property type="molecule type" value="Genomic_DNA"/>
</dbReference>
<comment type="caution">
    <text evidence="3">The sequence shown here is derived from an EMBL/GenBank/DDBJ whole genome shotgun (WGS) entry which is preliminary data.</text>
</comment>
<gene>
    <name evidence="3" type="ORF">AXG93_815s1570</name>
</gene>
<evidence type="ECO:0000256" key="1">
    <source>
        <dbReference type="SAM" id="MobiDB-lite"/>
    </source>
</evidence>
<feature type="compositionally biased region" description="Basic and acidic residues" evidence="1">
    <location>
        <begin position="195"/>
        <end position="204"/>
    </location>
</feature>
<sequence length="230" mass="24548">MPLCGALWVPLVGSHRAAAVFQLPMPLPFPAFVGGVGGLVAALYFLRVSFVRAPENLIILQSPAVFTKIKSSSPSLTGLLLPYTEGSSLSGEPPDVRGFRGSTGYPQSIPGSSGGGGILDPPAQTCRQREKYALFSLRVHGQNFPQSSSMSNVDHLPHPRNTVKIKSPFPTSCQMRLQKRNISGSKSTSRRPKRHPDEARRFEEGEGGGGGKVRGERGGGGVSSNSVRRQ</sequence>
<dbReference type="Proteomes" id="UP000077202">
    <property type="component" value="Unassembled WGS sequence"/>
</dbReference>
<evidence type="ECO:0000313" key="4">
    <source>
        <dbReference type="Proteomes" id="UP000077202"/>
    </source>
</evidence>
<keyword evidence="2" id="KW-0812">Transmembrane</keyword>